<dbReference type="SUPFAM" id="SSF53474">
    <property type="entry name" value="alpha/beta-Hydrolases"/>
    <property type="match status" value="1"/>
</dbReference>
<evidence type="ECO:0000313" key="10">
    <source>
        <dbReference type="EMBL" id="KAJ3642260.1"/>
    </source>
</evidence>
<sequence length="706" mass="78862">MSTNADKVVKIYRSLCSIPSLVGAKLANDATIINTVWSQRNLEKSENTKFMRSIGISTDLSKKYESLPLDVTTELLSAVSPSERYKAIVRGSSEKQFLEIWQNHNLAHVVDLLELDVHGNVYTDGEFRTFEWSPDETKLLYLAELKVPKSEPFYKRSVKRPKGENTEPEKPKTKGDEYLYRQDWGEQLVGKKTSVLVEYHLEKDKVEILSGIPEDVCPAQVVYSPDGSYVVGVAYSTEPRKYGLIYCTNRLSTIFTLDFDGNYGRFALEGKAVKSPIFTPDGKFLIWLQRDAEGPHHCAMALMKAALPLSEKPTITTVVDVVRSETETNSGTKFHGLYNTGFIKRCFASGNRLVLSTNQKNTVNTYVIEIDTGKITELMYNDGSQIVLDVVNDIILVNRRNYLKPDKLAISKLPPKESEESLNWVELTTSQVVEGFENCVYEYLDLHQSTDDSVKSFSAIYLGPKTGPEKSTNLIVWPHGGPHSAFANNMFLESSLFLSLGFGIIFVNYRGSIGAGQDSVEFLLGKIGQTDVSDCILATDTALQKYPFLNPNGLVLFGGSHGGFLVAHLSGKYPDKFKAVVARNPVIDVVSMSTISDIPDWTYVEAGFKYTQIGKPSEEALLAMRRASPIETAHQVKAPTMLQIGSKDLRVPAHQGLEYYTRLKANGVKVRLNLYDDNHPLSQIPNEMDNLINSALWFQEHLALIE</sequence>
<gene>
    <name evidence="10" type="ORF">Zmor_025062</name>
</gene>
<evidence type="ECO:0000259" key="8">
    <source>
        <dbReference type="Pfam" id="PF00326"/>
    </source>
</evidence>
<dbReference type="SUPFAM" id="SSF82171">
    <property type="entry name" value="DPP6 N-terminal domain-like"/>
    <property type="match status" value="1"/>
</dbReference>
<dbReference type="Pfam" id="PF00326">
    <property type="entry name" value="Peptidase_S9"/>
    <property type="match status" value="1"/>
</dbReference>
<feature type="domain" description="Acylamino-acid-releasing enzyme N-terminal" evidence="9">
    <location>
        <begin position="32"/>
        <end position="429"/>
    </location>
</feature>
<dbReference type="GO" id="GO:0006508">
    <property type="term" value="P:proteolysis"/>
    <property type="evidence" value="ECO:0007669"/>
    <property type="project" value="InterPro"/>
</dbReference>
<proteinExistence type="inferred from homology"/>
<dbReference type="GO" id="GO:0005737">
    <property type="term" value="C:cytoplasm"/>
    <property type="evidence" value="ECO:0007669"/>
    <property type="project" value="UniProtKB-SubCell"/>
</dbReference>
<evidence type="ECO:0000256" key="2">
    <source>
        <dbReference type="ARBA" id="ARBA00004496"/>
    </source>
</evidence>
<dbReference type="PANTHER" id="PTHR42776:SF4">
    <property type="entry name" value="ACYLAMINO-ACID-RELEASING ENZYME"/>
    <property type="match status" value="1"/>
</dbReference>
<evidence type="ECO:0000256" key="4">
    <source>
        <dbReference type="ARBA" id="ARBA00011881"/>
    </source>
</evidence>
<evidence type="ECO:0000313" key="11">
    <source>
        <dbReference type="Proteomes" id="UP001168821"/>
    </source>
</evidence>
<comment type="subcellular location">
    <subcellularLocation>
        <location evidence="2">Cytoplasm</location>
    </subcellularLocation>
</comment>
<comment type="caution">
    <text evidence="10">The sequence shown here is derived from an EMBL/GenBank/DDBJ whole genome shotgun (WGS) entry which is preliminary data.</text>
</comment>
<evidence type="ECO:0000256" key="3">
    <source>
        <dbReference type="ARBA" id="ARBA00010040"/>
    </source>
</evidence>
<comment type="catalytic activity">
    <reaction evidence="1">
        <text>Cleavage of an N-acetyl or N-formyl amino acid from the N-terminus of a polypeptide.</text>
        <dbReference type="EC" id="3.4.19.1"/>
    </reaction>
</comment>
<dbReference type="GO" id="GO:0008242">
    <property type="term" value="F:omega peptidase activity"/>
    <property type="evidence" value="ECO:0007669"/>
    <property type="project" value="UniProtKB-EC"/>
</dbReference>
<keyword evidence="7" id="KW-0378">Hydrolase</keyword>
<accession>A0AA38M371</accession>
<dbReference type="AlphaFoldDB" id="A0AA38M371"/>
<keyword evidence="11" id="KW-1185">Reference proteome</keyword>
<comment type="similarity">
    <text evidence="3">Belongs to the peptidase S9C family.</text>
</comment>
<dbReference type="EC" id="3.4.19.1" evidence="5"/>
<evidence type="ECO:0000256" key="1">
    <source>
        <dbReference type="ARBA" id="ARBA00000721"/>
    </source>
</evidence>
<dbReference type="Gene3D" id="3.40.50.1820">
    <property type="entry name" value="alpha/beta hydrolase"/>
    <property type="match status" value="1"/>
</dbReference>
<dbReference type="GO" id="GO:0004252">
    <property type="term" value="F:serine-type endopeptidase activity"/>
    <property type="evidence" value="ECO:0007669"/>
    <property type="project" value="TreeGrafter"/>
</dbReference>
<dbReference type="InterPro" id="IPR045550">
    <property type="entry name" value="AARE_N"/>
</dbReference>
<dbReference type="InterPro" id="IPR001375">
    <property type="entry name" value="Peptidase_S9_cat"/>
</dbReference>
<evidence type="ECO:0000256" key="7">
    <source>
        <dbReference type="ARBA" id="ARBA00022801"/>
    </source>
</evidence>
<feature type="domain" description="Peptidase S9 prolyl oligopeptidase catalytic" evidence="8">
    <location>
        <begin position="493"/>
        <end position="702"/>
    </location>
</feature>
<keyword evidence="6" id="KW-0963">Cytoplasm</keyword>
<dbReference type="PANTHER" id="PTHR42776">
    <property type="entry name" value="SERINE PEPTIDASE S9 FAMILY MEMBER"/>
    <property type="match status" value="1"/>
</dbReference>
<comment type="subunit">
    <text evidence="4">Homotetramer.</text>
</comment>
<evidence type="ECO:0000256" key="5">
    <source>
        <dbReference type="ARBA" id="ARBA00012917"/>
    </source>
</evidence>
<organism evidence="10 11">
    <name type="scientific">Zophobas morio</name>
    <dbReference type="NCBI Taxonomy" id="2755281"/>
    <lineage>
        <taxon>Eukaryota</taxon>
        <taxon>Metazoa</taxon>
        <taxon>Ecdysozoa</taxon>
        <taxon>Arthropoda</taxon>
        <taxon>Hexapoda</taxon>
        <taxon>Insecta</taxon>
        <taxon>Pterygota</taxon>
        <taxon>Neoptera</taxon>
        <taxon>Endopterygota</taxon>
        <taxon>Coleoptera</taxon>
        <taxon>Polyphaga</taxon>
        <taxon>Cucujiformia</taxon>
        <taxon>Tenebrionidae</taxon>
        <taxon>Zophobas</taxon>
    </lineage>
</organism>
<dbReference type="Pfam" id="PF19283">
    <property type="entry name" value="APEH_N"/>
    <property type="match status" value="1"/>
</dbReference>
<protein>
    <recommendedName>
        <fullName evidence="5">acylaminoacyl-peptidase</fullName>
        <ecNumber evidence="5">3.4.19.1</ecNumber>
    </recommendedName>
</protein>
<dbReference type="InterPro" id="IPR029058">
    <property type="entry name" value="AB_hydrolase_fold"/>
</dbReference>
<evidence type="ECO:0000256" key="6">
    <source>
        <dbReference type="ARBA" id="ARBA00022490"/>
    </source>
</evidence>
<evidence type="ECO:0000259" key="9">
    <source>
        <dbReference type="Pfam" id="PF19283"/>
    </source>
</evidence>
<dbReference type="EMBL" id="JALNTZ010000008">
    <property type="protein sequence ID" value="KAJ3642260.1"/>
    <property type="molecule type" value="Genomic_DNA"/>
</dbReference>
<reference evidence="10" key="1">
    <citation type="journal article" date="2023" name="G3 (Bethesda)">
        <title>Whole genome assemblies of Zophobas morio and Tenebrio molitor.</title>
        <authorList>
            <person name="Kaur S."/>
            <person name="Stinson S.A."/>
            <person name="diCenzo G.C."/>
        </authorList>
    </citation>
    <scope>NUCLEOTIDE SEQUENCE</scope>
    <source>
        <strain evidence="10">QUZm001</strain>
    </source>
</reference>
<dbReference type="Proteomes" id="UP001168821">
    <property type="component" value="Unassembled WGS sequence"/>
</dbReference>
<name>A0AA38M371_9CUCU</name>